<dbReference type="Gene3D" id="2.30.30.40">
    <property type="entry name" value="SH3 Domains"/>
    <property type="match status" value="1"/>
</dbReference>
<evidence type="ECO:0000313" key="11">
    <source>
        <dbReference type="Proteomes" id="UP000295763"/>
    </source>
</evidence>
<feature type="chain" id="PRO_5020950272" evidence="8">
    <location>
        <begin position="24"/>
        <end position="204"/>
    </location>
</feature>
<evidence type="ECO:0000256" key="8">
    <source>
        <dbReference type="SAM" id="SignalP"/>
    </source>
</evidence>
<evidence type="ECO:0000256" key="5">
    <source>
        <dbReference type="ARBA" id="ARBA00023136"/>
    </source>
</evidence>
<evidence type="ECO:0000313" key="10">
    <source>
        <dbReference type="EMBL" id="TCP95821.1"/>
    </source>
</evidence>
<dbReference type="Pfam" id="PF08239">
    <property type="entry name" value="SH3_3"/>
    <property type="match status" value="1"/>
</dbReference>
<dbReference type="Proteomes" id="UP000295763">
    <property type="component" value="Unassembled WGS sequence"/>
</dbReference>
<keyword evidence="4 7" id="KW-1133">Transmembrane helix</keyword>
<dbReference type="OrthoDB" id="9790951at2"/>
<feature type="domain" description="SH3b" evidence="9">
    <location>
        <begin position="24"/>
        <end position="88"/>
    </location>
</feature>
<name>A0A4R2T319_9PAST</name>
<evidence type="ECO:0000256" key="2">
    <source>
        <dbReference type="ARBA" id="ARBA00022692"/>
    </source>
</evidence>
<evidence type="ECO:0000256" key="3">
    <source>
        <dbReference type="ARBA" id="ARBA00022729"/>
    </source>
</evidence>
<keyword evidence="2 7" id="KW-0812">Transmembrane</keyword>
<dbReference type="NCBIfam" id="TIGR04211">
    <property type="entry name" value="SH3_and_anchor"/>
    <property type="match status" value="1"/>
</dbReference>
<dbReference type="InterPro" id="IPR016476">
    <property type="entry name" value="SH3_dom_pro"/>
</dbReference>
<sequence>MQKLAKILFSCAAFALSVQTVQAAETKYVTENLNTYLRKGAGDNFKIAGAIQSGTAVTVLEKRERYSLIRDDRNREAWILNSELSDTPSSKIENPRLRNQVQELSLKLSKIDADWQQRTNEMQRRTKQSEQQSSELLEQNSQLKRELEILKNKNRDLEAMLDADKREIVIRWFIYGGAVLGAGLLLGLIIPLILPKRRRNNGWA</sequence>
<keyword evidence="6" id="KW-0175">Coiled coil</keyword>
<evidence type="ECO:0000259" key="9">
    <source>
        <dbReference type="PROSITE" id="PS51781"/>
    </source>
</evidence>
<dbReference type="EMBL" id="SLYB01000007">
    <property type="protein sequence ID" value="TCP95821.1"/>
    <property type="molecule type" value="Genomic_DNA"/>
</dbReference>
<dbReference type="AlphaFoldDB" id="A0A4R2T319"/>
<comment type="caution">
    <text evidence="10">The sequence shown here is derived from an EMBL/GenBank/DDBJ whole genome shotgun (WGS) entry which is preliminary data.</text>
</comment>
<dbReference type="SMART" id="SM00287">
    <property type="entry name" value="SH3b"/>
    <property type="match status" value="1"/>
</dbReference>
<evidence type="ECO:0000256" key="6">
    <source>
        <dbReference type="SAM" id="Coils"/>
    </source>
</evidence>
<dbReference type="RefSeq" id="WP_131976003.1">
    <property type="nucleotide sequence ID" value="NZ_SLYB01000007.1"/>
</dbReference>
<dbReference type="PROSITE" id="PS51781">
    <property type="entry name" value="SH3B"/>
    <property type="match status" value="1"/>
</dbReference>
<organism evidence="10 11">
    <name type="scientific">Cricetibacter osteomyelitidis</name>
    <dbReference type="NCBI Taxonomy" id="1521931"/>
    <lineage>
        <taxon>Bacteria</taxon>
        <taxon>Pseudomonadati</taxon>
        <taxon>Pseudomonadota</taxon>
        <taxon>Gammaproteobacteria</taxon>
        <taxon>Pasteurellales</taxon>
        <taxon>Pasteurellaceae</taxon>
        <taxon>Cricetibacter</taxon>
    </lineage>
</organism>
<keyword evidence="11" id="KW-1185">Reference proteome</keyword>
<keyword evidence="5 7" id="KW-0472">Membrane</keyword>
<feature type="transmembrane region" description="Helical" evidence="7">
    <location>
        <begin position="172"/>
        <end position="194"/>
    </location>
</feature>
<dbReference type="GO" id="GO:0016020">
    <property type="term" value="C:membrane"/>
    <property type="evidence" value="ECO:0007669"/>
    <property type="project" value="UniProtKB-SubCell"/>
</dbReference>
<protein>
    <submittedName>
        <fullName evidence="10">SH3 domain protein</fullName>
    </submittedName>
</protein>
<dbReference type="InterPro" id="IPR003646">
    <property type="entry name" value="SH3-like_bac-type"/>
</dbReference>
<feature type="coiled-coil region" evidence="6">
    <location>
        <begin position="126"/>
        <end position="167"/>
    </location>
</feature>
<feature type="signal peptide" evidence="8">
    <location>
        <begin position="1"/>
        <end position="23"/>
    </location>
</feature>
<evidence type="ECO:0000256" key="4">
    <source>
        <dbReference type="ARBA" id="ARBA00022989"/>
    </source>
</evidence>
<evidence type="ECO:0000256" key="1">
    <source>
        <dbReference type="ARBA" id="ARBA00004167"/>
    </source>
</evidence>
<comment type="subcellular location">
    <subcellularLocation>
        <location evidence="1">Membrane</location>
        <topology evidence="1">Single-pass membrane protein</topology>
    </subcellularLocation>
</comment>
<dbReference type="PIRSF" id="PIRSF006158">
    <property type="entry name" value="UCP006158_SH3"/>
    <property type="match status" value="1"/>
</dbReference>
<reference evidence="10 11" key="1">
    <citation type="submission" date="2019-03" db="EMBL/GenBank/DDBJ databases">
        <title>Genomic Encyclopedia of Type Strains, Phase IV (KMG-IV): sequencing the most valuable type-strain genomes for metagenomic binning, comparative biology and taxonomic classification.</title>
        <authorList>
            <person name="Goeker M."/>
        </authorList>
    </citation>
    <scope>NUCLEOTIDE SEQUENCE [LARGE SCALE GENOMIC DNA]</scope>
    <source>
        <strain evidence="10 11">DSM 28404</strain>
    </source>
</reference>
<proteinExistence type="predicted"/>
<accession>A0A4R2T319</accession>
<gene>
    <name evidence="10" type="ORF">EDC44_107106</name>
</gene>
<keyword evidence="3 8" id="KW-0732">Signal</keyword>
<evidence type="ECO:0000256" key="7">
    <source>
        <dbReference type="SAM" id="Phobius"/>
    </source>
</evidence>